<dbReference type="EMBL" id="CAJVQC010002157">
    <property type="protein sequence ID" value="CAG8506876.1"/>
    <property type="molecule type" value="Genomic_DNA"/>
</dbReference>
<protein>
    <submittedName>
        <fullName evidence="1">18945_t:CDS:1</fullName>
    </submittedName>
</protein>
<name>A0ACA9L332_9GLOM</name>
<gene>
    <name evidence="1" type="ORF">RPERSI_LOCUS2079</name>
</gene>
<evidence type="ECO:0000313" key="2">
    <source>
        <dbReference type="Proteomes" id="UP000789920"/>
    </source>
</evidence>
<reference evidence="1" key="1">
    <citation type="submission" date="2021-06" db="EMBL/GenBank/DDBJ databases">
        <authorList>
            <person name="Kallberg Y."/>
            <person name="Tangrot J."/>
            <person name="Rosling A."/>
        </authorList>
    </citation>
    <scope>NUCLEOTIDE SEQUENCE</scope>
    <source>
        <strain evidence="1">MA461A</strain>
    </source>
</reference>
<accession>A0ACA9L332</accession>
<dbReference type="Proteomes" id="UP000789920">
    <property type="component" value="Unassembled WGS sequence"/>
</dbReference>
<keyword evidence="2" id="KW-1185">Reference proteome</keyword>
<evidence type="ECO:0000313" key="1">
    <source>
        <dbReference type="EMBL" id="CAG8506876.1"/>
    </source>
</evidence>
<proteinExistence type="predicted"/>
<sequence>MLPKKKGSKSVYIYAIVATLVLVSLYIISPFDIESSFSSYDYTLSSPVKPKIQEKSEWLTNFVDPLIGIRDGNVFPGPCLPFGVVKVGIDTHDAGYTVDGPISGISHVDQPKYGAISQYPFVSSLDSFDLKNYSSLRSLESFEVGFARIGLKRYGLVVELTASRRAALHKYIFPPLINESHVMIDLSHINARGKYVAGAISVTSNEMKGFGRYKDWKYGSVPEYSVYFCSQFDKNASEHYTFWNGVITSNSSFESGRLYPIGAIMAFDTTKGSVIKSRVGISFISTDQACKNAQEEIPNWDFDLTREKAVEAWEVELEKIQVAGGTEDLKKIFYSNLYRTMIIPSDRTGENPNWISFDKNGRIIPNYDDFFTLVNFTLNKMPRSTFRTTVPLFTLFQQRRIVDITRSLIDIYRYTGYMPDGRCGMANEVTQGGTHSDMVLAEIFLKEIGKDIIDWESGYKALAKDAEADPFGYGQMEGRLNLRHYLYHGYIPSGSSVDSCSRTLEYSANDYAISLVAKGLGKTEDHIKYKTRANSWQNLWCPNKTENGITGFIIPKRIDGSFDLSVDVFREGFAYLKGTPWEYSFDVPHAPNLTPRNIYIRSVKLNGKDWKMSWFRHKDIENGGILEFEMGNEPSKKWPAGWNGDSEDGKFVPPASFDDD</sequence>
<comment type="caution">
    <text evidence="1">The sequence shown here is derived from an EMBL/GenBank/DDBJ whole genome shotgun (WGS) entry which is preliminary data.</text>
</comment>
<organism evidence="1 2">
    <name type="scientific">Racocetra persica</name>
    <dbReference type="NCBI Taxonomy" id="160502"/>
    <lineage>
        <taxon>Eukaryota</taxon>
        <taxon>Fungi</taxon>
        <taxon>Fungi incertae sedis</taxon>
        <taxon>Mucoromycota</taxon>
        <taxon>Glomeromycotina</taxon>
        <taxon>Glomeromycetes</taxon>
        <taxon>Diversisporales</taxon>
        <taxon>Gigasporaceae</taxon>
        <taxon>Racocetra</taxon>
    </lineage>
</organism>